<dbReference type="EMBL" id="CP095061">
    <property type="protein sequence ID" value="UOQ68128.1"/>
    <property type="molecule type" value="Genomic_DNA"/>
</dbReference>
<dbReference type="RefSeq" id="WP_245124787.1">
    <property type="nucleotide sequence ID" value="NZ_CP095061.1"/>
</dbReference>
<dbReference type="SMART" id="SM00554">
    <property type="entry name" value="FAS1"/>
    <property type="match status" value="1"/>
</dbReference>
<dbReference type="PANTHER" id="PTHR10900:SF77">
    <property type="entry name" value="FI19380P1"/>
    <property type="match status" value="1"/>
</dbReference>
<dbReference type="InterPro" id="IPR036378">
    <property type="entry name" value="FAS1_dom_sf"/>
</dbReference>
<name>A0ABY4GB57_9BACT</name>
<evidence type="ECO:0000259" key="2">
    <source>
        <dbReference type="PROSITE" id="PS50213"/>
    </source>
</evidence>
<dbReference type="Pfam" id="PF02469">
    <property type="entry name" value="Fasciclin"/>
    <property type="match status" value="1"/>
</dbReference>
<dbReference type="InterPro" id="IPR050904">
    <property type="entry name" value="Adhesion/Biosynth-related"/>
</dbReference>
<dbReference type="Gene3D" id="2.30.180.10">
    <property type="entry name" value="FAS1 domain"/>
    <property type="match status" value="1"/>
</dbReference>
<dbReference type="InterPro" id="IPR000782">
    <property type="entry name" value="FAS1_domain"/>
</dbReference>
<feature type="domain" description="FAS1" evidence="2">
    <location>
        <begin position="73"/>
        <end position="209"/>
    </location>
</feature>
<evidence type="ECO:0000313" key="4">
    <source>
        <dbReference type="Proteomes" id="UP000830401"/>
    </source>
</evidence>
<feature type="signal peptide" evidence="1">
    <location>
        <begin position="1"/>
        <end position="25"/>
    </location>
</feature>
<sequence length="220" mass="22697">MTNSLRTASLGLLSASLLTFGLSSCGDNKTAETATSTTPDTATTVDSAALMSDSARMAKPGGVVVDGVPMTPDKTIVQNAVQASSVTTLVKAVQAAGLDGTLSGAGPFTVFAPNNAAFDKLPKGALDGLLKPESKEKLKGVLTYHVIAGRLLAQDLRDGQQLTTVNGQKLTISVKDGKVMVSNGTDAPPPCKPPTSYPAMALHTSSTVWCCRKRNSLFCV</sequence>
<dbReference type="PANTHER" id="PTHR10900">
    <property type="entry name" value="PERIOSTIN-RELATED"/>
    <property type="match status" value="1"/>
</dbReference>
<evidence type="ECO:0000313" key="3">
    <source>
        <dbReference type="EMBL" id="UOQ68128.1"/>
    </source>
</evidence>
<dbReference type="PROSITE" id="PS50213">
    <property type="entry name" value="FAS1"/>
    <property type="match status" value="1"/>
</dbReference>
<gene>
    <name evidence="3" type="ORF">MUN86_09895</name>
</gene>
<reference evidence="3" key="1">
    <citation type="submission" date="2022-04" db="EMBL/GenBank/DDBJ databases">
        <title>Hymenobacter sp. isolated from the air.</title>
        <authorList>
            <person name="Won M."/>
            <person name="Lee C.-M."/>
            <person name="Woen H.-Y."/>
            <person name="Kwon S.-W."/>
        </authorList>
    </citation>
    <scope>NUCLEOTIDE SEQUENCE</scope>
    <source>
        <strain evidence="3">5420S-77</strain>
    </source>
</reference>
<keyword evidence="1" id="KW-0732">Signal</keyword>
<keyword evidence="4" id="KW-1185">Reference proteome</keyword>
<organism evidence="3 4">
    <name type="scientific">Hymenobacter volaticus</name>
    <dbReference type="NCBI Taxonomy" id="2932254"/>
    <lineage>
        <taxon>Bacteria</taxon>
        <taxon>Pseudomonadati</taxon>
        <taxon>Bacteroidota</taxon>
        <taxon>Cytophagia</taxon>
        <taxon>Cytophagales</taxon>
        <taxon>Hymenobacteraceae</taxon>
        <taxon>Hymenobacter</taxon>
    </lineage>
</organism>
<dbReference type="PROSITE" id="PS51257">
    <property type="entry name" value="PROKAR_LIPOPROTEIN"/>
    <property type="match status" value="1"/>
</dbReference>
<feature type="chain" id="PRO_5047075768" evidence="1">
    <location>
        <begin position="26"/>
        <end position="220"/>
    </location>
</feature>
<dbReference type="SUPFAM" id="SSF82153">
    <property type="entry name" value="FAS1 domain"/>
    <property type="match status" value="1"/>
</dbReference>
<evidence type="ECO:0000256" key="1">
    <source>
        <dbReference type="SAM" id="SignalP"/>
    </source>
</evidence>
<accession>A0ABY4GB57</accession>
<dbReference type="Proteomes" id="UP000830401">
    <property type="component" value="Chromosome"/>
</dbReference>
<proteinExistence type="predicted"/>
<protein>
    <submittedName>
        <fullName evidence="3">Fasciclin domain-containing protein</fullName>
    </submittedName>
</protein>